<keyword evidence="2" id="KW-1185">Reference proteome</keyword>
<dbReference type="InterPro" id="IPR025638">
    <property type="entry name" value="DUF4336"/>
</dbReference>
<name>A0A7W4WAD6_9GAMM</name>
<dbReference type="InterPro" id="IPR036866">
    <property type="entry name" value="RibonucZ/Hydroxyglut_hydro"/>
</dbReference>
<sequence length="225" mass="25932">MWIIDGPAIRFGMPWPKMPFSTRMTVVRLAGGLFLHSPTSLPAGLKAAIAAIGPPRWIVGPNRIHYWWIPDWHAAFPEAEVYLAPRIREQAAGRIDFDGRPLDANGGYPWDGEITTLPIIGRYMTEVVFFHRPSRTLILTDLIENFERHKLGGRFVRWLTRWGGALDPDGGMPRDMRMTYSKETLRSAVETMIGWNPERIILAHGRWYERDGIGELRRAFRWVLR</sequence>
<dbReference type="AlphaFoldDB" id="A0A7W4WAD6"/>
<evidence type="ECO:0008006" key="3">
    <source>
        <dbReference type="Google" id="ProtNLM"/>
    </source>
</evidence>
<dbReference type="SUPFAM" id="SSF56281">
    <property type="entry name" value="Metallo-hydrolase/oxidoreductase"/>
    <property type="match status" value="1"/>
</dbReference>
<dbReference type="RefSeq" id="WP_221191841.1">
    <property type="nucleotide sequence ID" value="NZ_JACHWZ010000005.1"/>
</dbReference>
<proteinExistence type="predicted"/>
<organism evidence="1 2">
    <name type="scientific">Microbulbifer rhizosphaerae</name>
    <dbReference type="NCBI Taxonomy" id="1562603"/>
    <lineage>
        <taxon>Bacteria</taxon>
        <taxon>Pseudomonadati</taxon>
        <taxon>Pseudomonadota</taxon>
        <taxon>Gammaproteobacteria</taxon>
        <taxon>Cellvibrionales</taxon>
        <taxon>Microbulbiferaceae</taxon>
        <taxon>Microbulbifer</taxon>
    </lineage>
</organism>
<reference evidence="1 2" key="1">
    <citation type="submission" date="2020-08" db="EMBL/GenBank/DDBJ databases">
        <title>Genomic Encyclopedia of Type Strains, Phase III (KMG-III): the genomes of soil and plant-associated and newly described type strains.</title>
        <authorList>
            <person name="Whitman W."/>
        </authorList>
    </citation>
    <scope>NUCLEOTIDE SEQUENCE [LARGE SCALE GENOMIC DNA]</scope>
    <source>
        <strain evidence="1 2">CECT 8799</strain>
    </source>
</reference>
<protein>
    <recommendedName>
        <fullName evidence="3">DUF4336 domain-containing protein</fullName>
    </recommendedName>
</protein>
<dbReference type="Pfam" id="PF14234">
    <property type="entry name" value="DUF4336"/>
    <property type="match status" value="1"/>
</dbReference>
<dbReference type="Proteomes" id="UP000535937">
    <property type="component" value="Unassembled WGS sequence"/>
</dbReference>
<evidence type="ECO:0000313" key="1">
    <source>
        <dbReference type="EMBL" id="MBB3060603.1"/>
    </source>
</evidence>
<dbReference type="EMBL" id="JACHWZ010000005">
    <property type="protein sequence ID" value="MBB3060603.1"/>
    <property type="molecule type" value="Genomic_DNA"/>
</dbReference>
<accession>A0A7W4WAD6</accession>
<dbReference type="PANTHER" id="PTHR33835">
    <property type="entry name" value="YALI0C07656P"/>
    <property type="match status" value="1"/>
</dbReference>
<dbReference type="PANTHER" id="PTHR33835:SF1">
    <property type="entry name" value="METALLO-BETA-LACTAMASE DOMAIN-CONTAINING PROTEIN"/>
    <property type="match status" value="1"/>
</dbReference>
<gene>
    <name evidence="1" type="ORF">FHS09_001422</name>
</gene>
<comment type="caution">
    <text evidence="1">The sequence shown here is derived from an EMBL/GenBank/DDBJ whole genome shotgun (WGS) entry which is preliminary data.</text>
</comment>
<evidence type="ECO:0000313" key="2">
    <source>
        <dbReference type="Proteomes" id="UP000535937"/>
    </source>
</evidence>